<accession>A0ABY8JB86</accession>
<keyword evidence="2" id="KW-1185">Reference proteome</keyword>
<dbReference type="EMBL" id="CP121646">
    <property type="protein sequence ID" value="WFU61213.1"/>
    <property type="molecule type" value="Genomic_DNA"/>
</dbReference>
<sequence length="92" mass="10091">MNEFFDCSKRALNILSELHASEKELVGKGVVLSDGKAGTIEHVFVDDVHGLRIAIAGHEGRWPIAMVKQLEGDHLSRKPIAKAKLPRAIHEG</sequence>
<gene>
    <name evidence="1" type="ORF">QA636_27270</name>
</gene>
<protein>
    <submittedName>
        <fullName evidence="1">PRC-barrel domain containing protein</fullName>
    </submittedName>
</protein>
<name>A0ABY8JB86_9BRAD</name>
<evidence type="ECO:0000313" key="2">
    <source>
        <dbReference type="Proteomes" id="UP001221546"/>
    </source>
</evidence>
<evidence type="ECO:0000313" key="1">
    <source>
        <dbReference type="EMBL" id="WFU61213.1"/>
    </source>
</evidence>
<proteinExistence type="predicted"/>
<dbReference type="RefSeq" id="WP_141340136.1">
    <property type="nucleotide sequence ID" value="NZ_CP121646.1"/>
</dbReference>
<dbReference type="Proteomes" id="UP001221546">
    <property type="component" value="Chromosome"/>
</dbReference>
<organism evidence="1 2">
    <name type="scientific">Bradyrhizobium brasilense</name>
    <dbReference type="NCBI Taxonomy" id="1419277"/>
    <lineage>
        <taxon>Bacteria</taxon>
        <taxon>Pseudomonadati</taxon>
        <taxon>Pseudomonadota</taxon>
        <taxon>Alphaproteobacteria</taxon>
        <taxon>Hyphomicrobiales</taxon>
        <taxon>Nitrobacteraceae</taxon>
        <taxon>Bradyrhizobium</taxon>
    </lineage>
</organism>
<reference evidence="1 2" key="1">
    <citation type="submission" date="2023-04" db="EMBL/GenBank/DDBJ databases">
        <title>Australian commercial rhizobial inoculants.</title>
        <authorList>
            <person name="Kohlmeier M.G."/>
            <person name="O'Hara G.W."/>
            <person name="Colombi E."/>
            <person name="Ramsay J.P."/>
            <person name="Terpolilli J."/>
        </authorList>
    </citation>
    <scope>NUCLEOTIDE SEQUENCE [LARGE SCALE GENOMIC DNA]</scope>
    <source>
        <strain evidence="1 2">CB627</strain>
    </source>
</reference>